<dbReference type="PRINTS" id="PR00625">
    <property type="entry name" value="JDOMAIN"/>
</dbReference>
<dbReference type="Gene3D" id="2.10.230.10">
    <property type="entry name" value="Heat shock protein DnaJ, cysteine-rich domain"/>
    <property type="match status" value="1"/>
</dbReference>
<dbReference type="Pfam" id="PF00226">
    <property type="entry name" value="DnaJ"/>
    <property type="match status" value="1"/>
</dbReference>
<dbReference type="CDD" id="cd10747">
    <property type="entry name" value="DnaJ_C"/>
    <property type="match status" value="1"/>
</dbReference>
<dbReference type="FunFam" id="1.10.287.110:FF:000031">
    <property type="entry name" value="Molecular chaperone DnaJ"/>
    <property type="match status" value="1"/>
</dbReference>
<dbReference type="GO" id="GO:0009408">
    <property type="term" value="P:response to heat"/>
    <property type="evidence" value="ECO:0007669"/>
    <property type="project" value="InterPro"/>
</dbReference>
<feature type="repeat" description="CXXCXGXG motif" evidence="13">
    <location>
        <begin position="200"/>
        <end position="207"/>
    </location>
</feature>
<evidence type="ECO:0000256" key="10">
    <source>
        <dbReference type="ARBA" id="ARBA00023186"/>
    </source>
</evidence>
<comment type="function">
    <text evidence="13">Participates actively in the response to hyperosmotic and heat shock by preventing the aggregation of stress-denatured proteins and by disaggregating proteins, also in an autonomous, DnaK-independent fashion. Unfolded proteins bind initially to DnaJ; upon interaction with the DnaJ-bound protein, DnaK hydrolyzes its bound ATP, resulting in the formation of a stable complex. GrpE releases ADP from DnaK; ATP binding to DnaK triggers the release of the substrate protein, thus completing the reaction cycle. Several rounds of ATP-dependent interactions between DnaJ, DnaK and GrpE are required for fully efficient folding. Also involved, together with DnaK and GrpE, in the DNA replication of plasmids through activation of initiation proteins.</text>
</comment>
<dbReference type="Gene3D" id="2.60.260.20">
    <property type="entry name" value="Urease metallochaperone UreE, N-terminal domain"/>
    <property type="match status" value="2"/>
</dbReference>
<dbReference type="InterPro" id="IPR001305">
    <property type="entry name" value="HSP_DnaJ_Cys-rich_dom"/>
</dbReference>
<keyword evidence="5 13" id="KW-0479">Metal-binding</keyword>
<dbReference type="InterPro" id="IPR018253">
    <property type="entry name" value="DnaJ_domain_CS"/>
</dbReference>
<dbReference type="CDD" id="cd10719">
    <property type="entry name" value="DnaJ_zf"/>
    <property type="match status" value="1"/>
</dbReference>
<evidence type="ECO:0000313" key="19">
    <source>
        <dbReference type="Proteomes" id="UP000051500"/>
    </source>
</evidence>
<dbReference type="PANTHER" id="PTHR43096">
    <property type="entry name" value="DNAJ HOMOLOG 1, MITOCHONDRIAL-RELATED"/>
    <property type="match status" value="1"/>
</dbReference>
<keyword evidence="6 13" id="KW-0677">Repeat</keyword>
<dbReference type="Pfam" id="PF00684">
    <property type="entry name" value="DnaJ_CXXCXGXG"/>
    <property type="match status" value="1"/>
</dbReference>
<dbReference type="SUPFAM" id="SSF57938">
    <property type="entry name" value="DnaJ/Hsp40 cysteine-rich domain"/>
    <property type="match status" value="1"/>
</dbReference>
<keyword evidence="19" id="KW-1185">Reference proteome</keyword>
<feature type="binding site" evidence="13">
    <location>
        <position position="200"/>
    </location>
    <ligand>
        <name>Zn(2+)</name>
        <dbReference type="ChEBI" id="CHEBI:29105"/>
        <label>1</label>
    </ligand>
</feature>
<feature type="repeat" description="CXXCXGXG motif" evidence="13">
    <location>
        <begin position="143"/>
        <end position="150"/>
    </location>
</feature>
<evidence type="ECO:0000256" key="15">
    <source>
        <dbReference type="SAM" id="MobiDB-lite"/>
    </source>
</evidence>
<dbReference type="OrthoDB" id="9779889at2"/>
<evidence type="ECO:0000256" key="14">
    <source>
        <dbReference type="PROSITE-ProRule" id="PRU00546"/>
    </source>
</evidence>
<dbReference type="GO" id="GO:0005737">
    <property type="term" value="C:cytoplasm"/>
    <property type="evidence" value="ECO:0007669"/>
    <property type="project" value="UniProtKB-SubCell"/>
</dbReference>
<feature type="binding site" evidence="13">
    <location>
        <position position="186"/>
    </location>
    <ligand>
        <name>Zn(2+)</name>
        <dbReference type="ChEBI" id="CHEBI:29105"/>
        <label>2</label>
    </ligand>
</feature>
<evidence type="ECO:0000256" key="11">
    <source>
        <dbReference type="ARBA" id="ARBA00061004"/>
    </source>
</evidence>
<dbReference type="SUPFAM" id="SSF46565">
    <property type="entry name" value="Chaperone J-domain"/>
    <property type="match status" value="1"/>
</dbReference>
<evidence type="ECO:0000256" key="4">
    <source>
        <dbReference type="ARBA" id="ARBA00022705"/>
    </source>
</evidence>
<comment type="caution">
    <text evidence="18">The sequence shown here is derived from an EMBL/GenBank/DDBJ whole genome shotgun (WGS) entry which is preliminary data.</text>
</comment>
<dbReference type="InterPro" id="IPR001623">
    <property type="entry name" value="DnaJ_domain"/>
</dbReference>
<dbReference type="PANTHER" id="PTHR43096:SF48">
    <property type="entry name" value="CHAPERONE PROTEIN DNAJ"/>
    <property type="match status" value="1"/>
</dbReference>
<dbReference type="PROSITE" id="PS51188">
    <property type="entry name" value="ZF_CR"/>
    <property type="match status" value="1"/>
</dbReference>
<sequence length="369" mass="40195">MNPYEVLGVEKNATAAEIKKAYRKLSKKYHPDLNDAPEAEEKFKEINEAYEILSDPQKKAQYDQFGTTGGPGGFGGPGGGGFNSQDFGGFEDLFGQFFGGGSRQRSRNAPRQGRDLQYDMELTFEEAIFGKKTEIRYTREENCKTCSGTGAKDGTSPDICSQCHGRGYVDVQVQTPLGRMRSQQECDVCHGTGQEIKDKCTDCQGTGHVKKEHVLEVNVPAGVENGNQMRLQGQGEAGTNGGPYGDLYLVFHVKPSKIYQRQGADIYVDLPISFAQAALGDEVDVQTVYGDVTLKIPAGTQTGTIFRLKGKGAPRLRGGGVGDQKVTVNIQTPKHLNKKQKMALKDFVEASGGKAPQESGSFFDRLKNL</sequence>
<evidence type="ECO:0000256" key="8">
    <source>
        <dbReference type="ARBA" id="ARBA00022833"/>
    </source>
</evidence>
<evidence type="ECO:0000256" key="1">
    <source>
        <dbReference type="ARBA" id="ARBA00004496"/>
    </source>
</evidence>
<comment type="similarity">
    <text evidence="11 13">Belongs to the DnaJ family.</text>
</comment>
<feature type="region of interest" description="Disordered" evidence="15">
    <location>
        <begin position="350"/>
        <end position="369"/>
    </location>
</feature>
<dbReference type="Pfam" id="PF01556">
    <property type="entry name" value="DnaJ_C"/>
    <property type="match status" value="1"/>
</dbReference>
<evidence type="ECO:0000259" key="17">
    <source>
        <dbReference type="PROSITE" id="PS51188"/>
    </source>
</evidence>
<dbReference type="GO" id="GO:0042026">
    <property type="term" value="P:protein refolding"/>
    <property type="evidence" value="ECO:0007669"/>
    <property type="project" value="TreeGrafter"/>
</dbReference>
<dbReference type="HAMAP" id="MF_01152">
    <property type="entry name" value="DnaJ"/>
    <property type="match status" value="1"/>
</dbReference>
<dbReference type="GO" id="GO:0005524">
    <property type="term" value="F:ATP binding"/>
    <property type="evidence" value="ECO:0007669"/>
    <property type="project" value="InterPro"/>
</dbReference>
<dbReference type="NCBIfam" id="NF008035">
    <property type="entry name" value="PRK10767.1"/>
    <property type="match status" value="1"/>
</dbReference>
<dbReference type="Gene3D" id="1.10.287.110">
    <property type="entry name" value="DnaJ domain"/>
    <property type="match status" value="1"/>
</dbReference>
<dbReference type="STRING" id="1122146.IV53_GL000598"/>
<dbReference type="InterPro" id="IPR008971">
    <property type="entry name" value="HSP40/DnaJ_pept-bd"/>
</dbReference>
<dbReference type="eggNOG" id="COG0484">
    <property type="taxonomic scope" value="Bacteria"/>
</dbReference>
<evidence type="ECO:0000256" key="12">
    <source>
        <dbReference type="ARBA" id="ARBA00067609"/>
    </source>
</evidence>
<dbReference type="InterPro" id="IPR012724">
    <property type="entry name" value="DnaJ"/>
</dbReference>
<dbReference type="Proteomes" id="UP000051500">
    <property type="component" value="Unassembled WGS sequence"/>
</dbReference>
<feature type="binding site" evidence="13">
    <location>
        <position position="163"/>
    </location>
    <ligand>
        <name>Zn(2+)</name>
        <dbReference type="ChEBI" id="CHEBI:29105"/>
        <label>2</label>
    </ligand>
</feature>
<comment type="subunit">
    <text evidence="2 13">Homodimer.</text>
</comment>
<comment type="cofactor">
    <cofactor evidence="13">
        <name>Zn(2+)</name>
        <dbReference type="ChEBI" id="CHEBI:29105"/>
    </cofactor>
    <text evidence="13">Binds 2 Zn(2+) ions per monomer.</text>
</comment>
<evidence type="ECO:0000256" key="13">
    <source>
        <dbReference type="HAMAP-Rule" id="MF_01152"/>
    </source>
</evidence>
<evidence type="ECO:0000256" key="3">
    <source>
        <dbReference type="ARBA" id="ARBA00022490"/>
    </source>
</evidence>
<reference evidence="18 19" key="1">
    <citation type="journal article" date="2015" name="Genome Announc.">
        <title>Expanding the biotechnology potential of lactobacilli through comparative genomics of 213 strains and associated genera.</title>
        <authorList>
            <person name="Sun Z."/>
            <person name="Harris H.M."/>
            <person name="McCann A."/>
            <person name="Guo C."/>
            <person name="Argimon S."/>
            <person name="Zhang W."/>
            <person name="Yang X."/>
            <person name="Jeffery I.B."/>
            <person name="Cooney J.C."/>
            <person name="Kagawa T.F."/>
            <person name="Liu W."/>
            <person name="Song Y."/>
            <person name="Salvetti E."/>
            <person name="Wrobel A."/>
            <person name="Rasinkangas P."/>
            <person name="Parkhill J."/>
            <person name="Rea M.C."/>
            <person name="O'Sullivan O."/>
            <person name="Ritari J."/>
            <person name="Douillard F.P."/>
            <person name="Paul Ross R."/>
            <person name="Yang R."/>
            <person name="Briner A.E."/>
            <person name="Felis G.E."/>
            <person name="de Vos W.M."/>
            <person name="Barrangou R."/>
            <person name="Klaenhammer T.R."/>
            <person name="Caufield P.W."/>
            <person name="Cui Y."/>
            <person name="Zhang H."/>
            <person name="O'Toole P.W."/>
        </authorList>
    </citation>
    <scope>NUCLEOTIDE SEQUENCE [LARGE SCALE GENOMIC DNA]</scope>
    <source>
        <strain evidence="18 19">DSM 22408</strain>
    </source>
</reference>
<dbReference type="InterPro" id="IPR036869">
    <property type="entry name" value="J_dom_sf"/>
</dbReference>
<dbReference type="InterPro" id="IPR002939">
    <property type="entry name" value="DnaJ_C"/>
</dbReference>
<feature type="repeat" description="CXXCXGXG motif" evidence="13">
    <location>
        <begin position="186"/>
        <end position="193"/>
    </location>
</feature>
<feature type="binding site" evidence="13">
    <location>
        <position position="189"/>
    </location>
    <ligand>
        <name>Zn(2+)</name>
        <dbReference type="ChEBI" id="CHEBI:29105"/>
        <label>2</label>
    </ligand>
</feature>
<feature type="binding site" evidence="13">
    <location>
        <position position="160"/>
    </location>
    <ligand>
        <name>Zn(2+)</name>
        <dbReference type="ChEBI" id="CHEBI:29105"/>
        <label>2</label>
    </ligand>
</feature>
<evidence type="ECO:0000256" key="6">
    <source>
        <dbReference type="ARBA" id="ARBA00022737"/>
    </source>
</evidence>
<evidence type="ECO:0000256" key="5">
    <source>
        <dbReference type="ARBA" id="ARBA00022723"/>
    </source>
</evidence>
<name>A0A0R2KGW3_9LACO</name>
<comment type="subcellular location">
    <subcellularLocation>
        <location evidence="1 13">Cytoplasm</location>
    </subcellularLocation>
</comment>
<dbReference type="GO" id="GO:0006260">
    <property type="term" value="P:DNA replication"/>
    <property type="evidence" value="ECO:0007669"/>
    <property type="project" value="UniProtKB-KW"/>
</dbReference>
<keyword evidence="4 13" id="KW-0235">DNA replication</keyword>
<evidence type="ECO:0000313" key="18">
    <source>
        <dbReference type="EMBL" id="KRN88633.1"/>
    </source>
</evidence>
<keyword evidence="3 13" id="KW-0963">Cytoplasm</keyword>
<feature type="binding site" evidence="13">
    <location>
        <position position="146"/>
    </location>
    <ligand>
        <name>Zn(2+)</name>
        <dbReference type="ChEBI" id="CHEBI:29105"/>
        <label>1</label>
    </ligand>
</feature>
<feature type="domain" description="J" evidence="16">
    <location>
        <begin position="2"/>
        <end position="66"/>
    </location>
</feature>
<proteinExistence type="inferred from homology"/>
<dbReference type="FunFam" id="2.10.230.10:FF:000002">
    <property type="entry name" value="Molecular chaperone DnaJ"/>
    <property type="match status" value="1"/>
</dbReference>
<keyword evidence="7 13" id="KW-0863">Zinc-finger</keyword>
<feature type="binding site" evidence="13">
    <location>
        <position position="203"/>
    </location>
    <ligand>
        <name>Zn(2+)</name>
        <dbReference type="ChEBI" id="CHEBI:29105"/>
        <label>1</label>
    </ligand>
</feature>
<feature type="repeat" description="CXXCXGXG motif" evidence="13">
    <location>
        <begin position="160"/>
        <end position="167"/>
    </location>
</feature>
<evidence type="ECO:0000256" key="9">
    <source>
        <dbReference type="ARBA" id="ARBA00023016"/>
    </source>
</evidence>
<dbReference type="CDD" id="cd06257">
    <property type="entry name" value="DnaJ"/>
    <property type="match status" value="1"/>
</dbReference>
<dbReference type="SUPFAM" id="SSF49493">
    <property type="entry name" value="HSP40/DnaJ peptide-binding domain"/>
    <property type="match status" value="2"/>
</dbReference>
<dbReference type="GO" id="GO:0008270">
    <property type="term" value="F:zinc ion binding"/>
    <property type="evidence" value="ECO:0007669"/>
    <property type="project" value="UniProtKB-UniRule"/>
</dbReference>
<keyword evidence="8 13" id="KW-0862">Zinc</keyword>
<evidence type="ECO:0000256" key="2">
    <source>
        <dbReference type="ARBA" id="ARBA00011738"/>
    </source>
</evidence>
<keyword evidence="9 13" id="KW-0346">Stress response</keyword>
<evidence type="ECO:0000259" key="16">
    <source>
        <dbReference type="PROSITE" id="PS50076"/>
    </source>
</evidence>
<accession>A0A0R2KGW3</accession>
<dbReference type="NCBIfam" id="NF010869">
    <property type="entry name" value="PRK14276.1"/>
    <property type="match status" value="1"/>
</dbReference>
<dbReference type="AlphaFoldDB" id="A0A0R2KGW3"/>
<dbReference type="GO" id="GO:0051082">
    <property type="term" value="F:unfolded protein binding"/>
    <property type="evidence" value="ECO:0007669"/>
    <property type="project" value="UniProtKB-UniRule"/>
</dbReference>
<dbReference type="GO" id="GO:0031072">
    <property type="term" value="F:heat shock protein binding"/>
    <property type="evidence" value="ECO:0007669"/>
    <property type="project" value="InterPro"/>
</dbReference>
<dbReference type="PROSITE" id="PS00636">
    <property type="entry name" value="DNAJ_1"/>
    <property type="match status" value="1"/>
</dbReference>
<gene>
    <name evidence="13" type="primary">dnaJ</name>
    <name evidence="18" type="ORF">IV53_GL000598</name>
</gene>
<dbReference type="RefSeq" id="WP_027107038.1">
    <property type="nucleotide sequence ID" value="NZ_JQBZ01000025.1"/>
</dbReference>
<dbReference type="SMART" id="SM00271">
    <property type="entry name" value="DnaJ"/>
    <property type="match status" value="1"/>
</dbReference>
<dbReference type="EMBL" id="JQBZ01000025">
    <property type="protein sequence ID" value="KRN88633.1"/>
    <property type="molecule type" value="Genomic_DNA"/>
</dbReference>
<organism evidence="18 19">
    <name type="scientific">Ligilactobacillus ceti DSM 22408</name>
    <dbReference type="NCBI Taxonomy" id="1122146"/>
    <lineage>
        <taxon>Bacteria</taxon>
        <taxon>Bacillati</taxon>
        <taxon>Bacillota</taxon>
        <taxon>Bacilli</taxon>
        <taxon>Lactobacillales</taxon>
        <taxon>Lactobacillaceae</taxon>
        <taxon>Ligilactobacillus</taxon>
    </lineage>
</organism>
<protein>
    <recommendedName>
        <fullName evidence="12 13">Chaperone protein DnaJ</fullName>
    </recommendedName>
</protein>
<feature type="zinc finger region" description="CR-type" evidence="14">
    <location>
        <begin position="130"/>
        <end position="212"/>
    </location>
</feature>
<keyword evidence="10 13" id="KW-0143">Chaperone</keyword>
<dbReference type="PROSITE" id="PS50076">
    <property type="entry name" value="DNAJ_2"/>
    <property type="match status" value="1"/>
</dbReference>
<feature type="domain" description="CR-type" evidence="17">
    <location>
        <begin position="130"/>
        <end position="212"/>
    </location>
</feature>
<dbReference type="InterPro" id="IPR036410">
    <property type="entry name" value="HSP_DnaJ_Cys-rich_dom_sf"/>
</dbReference>
<dbReference type="PATRIC" id="fig|1122146.4.peg.614"/>
<feature type="binding site" evidence="13">
    <location>
        <position position="143"/>
    </location>
    <ligand>
        <name>Zn(2+)</name>
        <dbReference type="ChEBI" id="CHEBI:29105"/>
        <label>1</label>
    </ligand>
</feature>
<dbReference type="NCBIfam" id="TIGR02349">
    <property type="entry name" value="DnaJ_bact"/>
    <property type="match status" value="1"/>
</dbReference>
<evidence type="ECO:0000256" key="7">
    <source>
        <dbReference type="ARBA" id="ARBA00022771"/>
    </source>
</evidence>
<dbReference type="FunFam" id="2.60.260.20:FF:000004">
    <property type="entry name" value="Molecular chaperone DnaJ"/>
    <property type="match status" value="1"/>
</dbReference>
<comment type="domain">
    <text evidence="13">The J domain is necessary and sufficient to stimulate DnaK ATPase activity. Zinc center 1 plays an important role in the autonomous, DnaK-independent chaperone activity of DnaJ. Zinc center 2 is essential for interaction with DnaK and for DnaJ activity.</text>
</comment>